<dbReference type="Proteomes" id="UP000593572">
    <property type="component" value="Unassembled WGS sequence"/>
</dbReference>
<accession>A0A7J8MA31</accession>
<protein>
    <submittedName>
        <fullName evidence="1">Uncharacterized protein</fullName>
    </submittedName>
</protein>
<organism evidence="1 2">
    <name type="scientific">Gossypium lobatum</name>
    <dbReference type="NCBI Taxonomy" id="34289"/>
    <lineage>
        <taxon>Eukaryota</taxon>
        <taxon>Viridiplantae</taxon>
        <taxon>Streptophyta</taxon>
        <taxon>Embryophyta</taxon>
        <taxon>Tracheophyta</taxon>
        <taxon>Spermatophyta</taxon>
        <taxon>Magnoliopsida</taxon>
        <taxon>eudicotyledons</taxon>
        <taxon>Gunneridae</taxon>
        <taxon>Pentapetalae</taxon>
        <taxon>rosids</taxon>
        <taxon>malvids</taxon>
        <taxon>Malvales</taxon>
        <taxon>Malvaceae</taxon>
        <taxon>Malvoideae</taxon>
        <taxon>Gossypium</taxon>
    </lineage>
</organism>
<sequence>MKVFNSQLKCKRMVEPQKSLVVYLLDQLMEIISYPIAF</sequence>
<gene>
    <name evidence="1" type="ORF">Golob_018393</name>
</gene>
<evidence type="ECO:0000313" key="1">
    <source>
        <dbReference type="EMBL" id="MBA0561578.1"/>
    </source>
</evidence>
<reference evidence="1 2" key="1">
    <citation type="journal article" date="2019" name="Genome Biol. Evol.">
        <title>Insights into the evolution of the New World diploid cottons (Gossypium, subgenus Houzingenia) based on genome sequencing.</title>
        <authorList>
            <person name="Grover C.E."/>
            <person name="Arick M.A. 2nd"/>
            <person name="Thrash A."/>
            <person name="Conover J.L."/>
            <person name="Sanders W.S."/>
            <person name="Peterson D.G."/>
            <person name="Frelichowski J.E."/>
            <person name="Scheffler J.A."/>
            <person name="Scheffler B.E."/>
            <person name="Wendel J.F."/>
        </authorList>
    </citation>
    <scope>NUCLEOTIDE SEQUENCE [LARGE SCALE GENOMIC DNA]</scope>
    <source>
        <strain evidence="1">157</strain>
        <tissue evidence="1">Leaf</tissue>
    </source>
</reference>
<evidence type="ECO:0000313" key="2">
    <source>
        <dbReference type="Proteomes" id="UP000593572"/>
    </source>
</evidence>
<proteinExistence type="predicted"/>
<name>A0A7J8MA31_9ROSI</name>
<dbReference type="EMBL" id="JABEZX010000007">
    <property type="protein sequence ID" value="MBA0561578.1"/>
    <property type="molecule type" value="Genomic_DNA"/>
</dbReference>
<keyword evidence="2" id="KW-1185">Reference proteome</keyword>
<comment type="caution">
    <text evidence="1">The sequence shown here is derived from an EMBL/GenBank/DDBJ whole genome shotgun (WGS) entry which is preliminary data.</text>
</comment>
<dbReference type="AlphaFoldDB" id="A0A7J8MA31"/>